<dbReference type="Gene3D" id="1.20.1250.20">
    <property type="entry name" value="MFS general substrate transporter like domains"/>
    <property type="match status" value="1"/>
</dbReference>
<feature type="transmembrane region" description="Helical" evidence="7">
    <location>
        <begin position="666"/>
        <end position="686"/>
    </location>
</feature>
<proteinExistence type="predicted"/>
<feature type="transmembrane region" description="Helical" evidence="7">
    <location>
        <begin position="507"/>
        <end position="528"/>
    </location>
</feature>
<dbReference type="Pfam" id="PF07690">
    <property type="entry name" value="MFS_1"/>
    <property type="match status" value="1"/>
</dbReference>
<comment type="caution">
    <text evidence="8">The sequence shown here is derived from an EMBL/GenBank/DDBJ whole genome shotgun (WGS) entry which is preliminary data.</text>
</comment>
<comment type="subcellular location">
    <subcellularLocation>
        <location evidence="1">Membrane</location>
        <topology evidence="1">Multi-pass membrane protein</topology>
    </subcellularLocation>
</comment>
<evidence type="ECO:0000256" key="1">
    <source>
        <dbReference type="ARBA" id="ARBA00004141"/>
    </source>
</evidence>
<evidence type="ECO:0000256" key="4">
    <source>
        <dbReference type="ARBA" id="ARBA00022989"/>
    </source>
</evidence>
<dbReference type="RefSeq" id="XP_064684949.1">
    <property type="nucleotide sequence ID" value="XM_064821029.1"/>
</dbReference>
<reference evidence="8 9" key="1">
    <citation type="submission" date="2022-11" db="EMBL/GenBank/DDBJ databases">
        <title>Mucor velutinosus strain NIH1002 WGS.</title>
        <authorList>
            <person name="Subramanian P."/>
            <person name="Mullikin J.C."/>
            <person name="Segre J.A."/>
            <person name="Zelazny A.M."/>
        </authorList>
    </citation>
    <scope>NUCLEOTIDE SEQUENCE [LARGE SCALE GENOMIC DNA]</scope>
    <source>
        <strain evidence="8 9">NIH1002</strain>
    </source>
</reference>
<evidence type="ECO:0008006" key="10">
    <source>
        <dbReference type="Google" id="ProtNLM"/>
    </source>
</evidence>
<accession>A0AAN7DJQ0</accession>
<feature type="transmembrane region" description="Helical" evidence="7">
    <location>
        <begin position="632"/>
        <end position="654"/>
    </location>
</feature>
<feature type="transmembrane region" description="Helical" evidence="7">
    <location>
        <begin position="540"/>
        <end position="560"/>
    </location>
</feature>
<feature type="transmembrane region" description="Helical" evidence="7">
    <location>
        <begin position="572"/>
        <end position="592"/>
    </location>
</feature>
<dbReference type="PANTHER" id="PTHR43791">
    <property type="entry name" value="PERMEASE-RELATED"/>
    <property type="match status" value="1"/>
</dbReference>
<keyword evidence="9" id="KW-1185">Reference proteome</keyword>
<evidence type="ECO:0000256" key="3">
    <source>
        <dbReference type="ARBA" id="ARBA00022692"/>
    </source>
</evidence>
<feature type="region of interest" description="Disordered" evidence="6">
    <location>
        <begin position="1"/>
        <end position="22"/>
    </location>
</feature>
<dbReference type="GO" id="GO:0022857">
    <property type="term" value="F:transmembrane transporter activity"/>
    <property type="evidence" value="ECO:0007669"/>
    <property type="project" value="InterPro"/>
</dbReference>
<keyword evidence="5 7" id="KW-0472">Membrane</keyword>
<evidence type="ECO:0000313" key="9">
    <source>
        <dbReference type="Proteomes" id="UP001304243"/>
    </source>
</evidence>
<organism evidence="8 9">
    <name type="scientific">Mucor velutinosus</name>
    <dbReference type="NCBI Taxonomy" id="708070"/>
    <lineage>
        <taxon>Eukaryota</taxon>
        <taxon>Fungi</taxon>
        <taxon>Fungi incertae sedis</taxon>
        <taxon>Mucoromycota</taxon>
        <taxon>Mucoromycotina</taxon>
        <taxon>Mucoromycetes</taxon>
        <taxon>Mucorales</taxon>
        <taxon>Mucorineae</taxon>
        <taxon>Mucoraceae</taxon>
        <taxon>Mucor</taxon>
    </lineage>
</organism>
<dbReference type="SUPFAM" id="SSF103473">
    <property type="entry name" value="MFS general substrate transporter"/>
    <property type="match status" value="1"/>
</dbReference>
<keyword evidence="3 7" id="KW-0812">Transmembrane</keyword>
<gene>
    <name evidence="8" type="ORF">ATC70_001635</name>
</gene>
<dbReference type="PANTHER" id="PTHR43791:SF36">
    <property type="entry name" value="TRANSPORTER, PUTATIVE (AFU_ORTHOLOGUE AFUA_6G08340)-RELATED"/>
    <property type="match status" value="1"/>
</dbReference>
<dbReference type="GO" id="GO:0016020">
    <property type="term" value="C:membrane"/>
    <property type="evidence" value="ECO:0007669"/>
    <property type="project" value="UniProtKB-SubCell"/>
</dbReference>
<feature type="transmembrane region" description="Helical" evidence="7">
    <location>
        <begin position="598"/>
        <end position="620"/>
    </location>
</feature>
<dbReference type="EMBL" id="JASEJX010000013">
    <property type="protein sequence ID" value="KAK4518283.1"/>
    <property type="molecule type" value="Genomic_DNA"/>
</dbReference>
<keyword evidence="4 7" id="KW-1133">Transmembrane helix</keyword>
<dbReference type="InterPro" id="IPR011701">
    <property type="entry name" value="MFS"/>
</dbReference>
<evidence type="ECO:0000256" key="2">
    <source>
        <dbReference type="ARBA" id="ARBA00022448"/>
    </source>
</evidence>
<dbReference type="Proteomes" id="UP001304243">
    <property type="component" value="Unassembled WGS sequence"/>
</dbReference>
<dbReference type="InterPro" id="IPR036259">
    <property type="entry name" value="MFS_trans_sf"/>
</dbReference>
<feature type="transmembrane region" description="Helical" evidence="7">
    <location>
        <begin position="400"/>
        <end position="422"/>
    </location>
</feature>
<evidence type="ECO:0000256" key="6">
    <source>
        <dbReference type="SAM" id="MobiDB-lite"/>
    </source>
</evidence>
<evidence type="ECO:0000256" key="7">
    <source>
        <dbReference type="SAM" id="Phobius"/>
    </source>
</evidence>
<keyword evidence="2" id="KW-0813">Transport</keyword>
<sequence>MTEHSEPVKSESTHNAQDDPMKEDLPDLQALIESMSIFSGSSSQIQTQVRVESLGNLVDLPLGQLKMAVTSIDMQSWVDDITVELLKEIGKADTLPSTNAAYLVYAATFAKMTALKSNVPRVLMNGIQQLAQQEGKCIMDGLLVPLLFQSELGKPQCEVINKSISELNPSQRVSMLQIILSDGESYFAANATAHFVLMDHRNYLRPWSDTVVQIMSTILSTQPLIELDKTLLYDLVQPLQTIVQSNPKDKGAMQLLLLLTSKYAQAIIEYQAIDLIEGICQSSTMFLKRAVLANAISDNLPAGLGFGISGVNTGTLVHSIVFTVGTLFTNPIVKRVGAHRWIPILMNSWAVVTWAHALIHNFSGFIAVRFFVALTEAGFIPASLTYLTGWYKTNELATRLAWFWGIQSFASAFSGLISFGIFRMAGIGGLHGWEGLFIIDGIFTHLVGIIAFPATTAGLLRGKNGWFTERERNIAVTRVIRDDKTKKEQYERITWHDVKISVTDTKLWVHLLVTFVGIMPHTPVSIYLPTLIKGYGFDVTTSNLLTVPSFFIGLIISIIIAKSADRFGNYALHALIGCVWSMIAFLVLQFLPNSAGRWSFYAAALFVASTPPWHGMQIAWMSSNLAPVGKRTIALGAVIGAANICGVPGSQIYQASDAPHFHVGNWVNFGLMATAALFFVFQRTSYSLTNKIREKKWSAMSDDEKKEYSKTTTSEGSNRIDFRFRL</sequence>
<feature type="transmembrane region" description="Helical" evidence="7">
    <location>
        <begin position="341"/>
        <end position="359"/>
    </location>
</feature>
<feature type="transmembrane region" description="Helical" evidence="7">
    <location>
        <begin position="442"/>
        <end position="460"/>
    </location>
</feature>
<feature type="transmembrane region" description="Helical" evidence="7">
    <location>
        <begin position="304"/>
        <end position="329"/>
    </location>
</feature>
<dbReference type="GeneID" id="89945337"/>
<dbReference type="AlphaFoldDB" id="A0AAN7DJQ0"/>
<protein>
    <recommendedName>
        <fullName evidence="10">Major facilitator superfamily (MFS) profile domain-containing protein</fullName>
    </recommendedName>
</protein>
<evidence type="ECO:0000313" key="8">
    <source>
        <dbReference type="EMBL" id="KAK4518283.1"/>
    </source>
</evidence>
<evidence type="ECO:0000256" key="5">
    <source>
        <dbReference type="ARBA" id="ARBA00023136"/>
    </source>
</evidence>
<feature type="transmembrane region" description="Helical" evidence="7">
    <location>
        <begin position="365"/>
        <end position="388"/>
    </location>
</feature>
<name>A0AAN7DJQ0_9FUNG</name>
<dbReference type="Gene3D" id="1.25.40.480">
    <property type="match status" value="1"/>
</dbReference>